<sequence length="120" mass="13543">METPRPLPQQEIDRRLNETLPRWRHQHGELRRDYRTAGWQATLLAANAVGHLAERAWHHPELELGYDRLQVRLSTHSAGGVTELDLALAEQIEGWLGWHPTTDSALPGPPATASYLIDAD</sequence>
<dbReference type="PANTHER" id="PTHR12599">
    <property type="entry name" value="PTERIN-4-ALPHA-CARBINOLAMINE DEHYDRATASE"/>
    <property type="match status" value="1"/>
</dbReference>
<reference evidence="5 6" key="1">
    <citation type="submission" date="2020-04" db="EMBL/GenBank/DDBJ databases">
        <title>Draft Whole-Genome sequence of Marichromatium bheemlicum DSM 18632, type strain.</title>
        <authorList>
            <person name="Kyndt J.A."/>
            <person name="Meyer T.E."/>
        </authorList>
    </citation>
    <scope>NUCLEOTIDE SEQUENCE [LARGE SCALE GENOMIC DNA]</scope>
    <source>
        <strain evidence="5 6">DSM 18632</strain>
    </source>
</reference>
<dbReference type="InterPro" id="IPR036428">
    <property type="entry name" value="PCD_sf"/>
</dbReference>
<dbReference type="Proteomes" id="UP000740754">
    <property type="component" value="Unassembled WGS sequence"/>
</dbReference>
<dbReference type="EMBL" id="JAAXKX010000006">
    <property type="protein sequence ID" value="NKN32849.1"/>
    <property type="molecule type" value="Genomic_DNA"/>
</dbReference>
<evidence type="ECO:0000256" key="1">
    <source>
        <dbReference type="ARBA" id="ARBA00001554"/>
    </source>
</evidence>
<dbReference type="PANTHER" id="PTHR12599:SF0">
    <property type="entry name" value="PTERIN-4-ALPHA-CARBINOLAMINE DEHYDRATASE"/>
    <property type="match status" value="1"/>
</dbReference>
<evidence type="ECO:0000256" key="3">
    <source>
        <dbReference type="ARBA" id="ARBA00013252"/>
    </source>
</evidence>
<dbReference type="Gene3D" id="3.30.1360.20">
    <property type="entry name" value="Transcriptional coactivator/pterin dehydratase"/>
    <property type="match status" value="1"/>
</dbReference>
<protein>
    <recommendedName>
        <fullName evidence="3">4a-hydroxytetrahydrobiopterin dehydratase</fullName>
        <ecNumber evidence="3">4.2.1.96</ecNumber>
    </recommendedName>
</protein>
<evidence type="ECO:0000256" key="4">
    <source>
        <dbReference type="ARBA" id="ARBA00023239"/>
    </source>
</evidence>
<proteinExistence type="inferred from homology"/>
<comment type="catalytic activity">
    <reaction evidence="1">
        <text>(4aS,6R)-4a-hydroxy-L-erythro-5,6,7,8-tetrahydrobiopterin = (6R)-L-erythro-6,7-dihydrobiopterin + H2O</text>
        <dbReference type="Rhea" id="RHEA:11920"/>
        <dbReference type="ChEBI" id="CHEBI:15377"/>
        <dbReference type="ChEBI" id="CHEBI:15642"/>
        <dbReference type="ChEBI" id="CHEBI:43120"/>
        <dbReference type="EC" id="4.2.1.96"/>
    </reaction>
</comment>
<dbReference type="InterPro" id="IPR001533">
    <property type="entry name" value="Pterin_deHydtase"/>
</dbReference>
<evidence type="ECO:0000313" key="6">
    <source>
        <dbReference type="Proteomes" id="UP000740754"/>
    </source>
</evidence>
<evidence type="ECO:0000256" key="2">
    <source>
        <dbReference type="ARBA" id="ARBA00006472"/>
    </source>
</evidence>
<accession>A0ABX1I723</accession>
<evidence type="ECO:0000313" key="5">
    <source>
        <dbReference type="EMBL" id="NKN32849.1"/>
    </source>
</evidence>
<dbReference type="GO" id="GO:0008124">
    <property type="term" value="F:4-alpha-hydroxytetrahydrobiopterin dehydratase activity"/>
    <property type="evidence" value="ECO:0007669"/>
    <property type="project" value="UniProtKB-EC"/>
</dbReference>
<dbReference type="SUPFAM" id="SSF55248">
    <property type="entry name" value="PCD-like"/>
    <property type="match status" value="1"/>
</dbReference>
<dbReference type="EC" id="4.2.1.96" evidence="3"/>
<dbReference type="RefSeq" id="WP_168667792.1">
    <property type="nucleotide sequence ID" value="NZ_JAAXKX010000006.1"/>
</dbReference>
<organism evidence="5 6">
    <name type="scientific">Marichromatium bheemlicum</name>
    <dbReference type="NCBI Taxonomy" id="365339"/>
    <lineage>
        <taxon>Bacteria</taxon>
        <taxon>Pseudomonadati</taxon>
        <taxon>Pseudomonadota</taxon>
        <taxon>Gammaproteobacteria</taxon>
        <taxon>Chromatiales</taxon>
        <taxon>Chromatiaceae</taxon>
        <taxon>Marichromatium</taxon>
    </lineage>
</organism>
<gene>
    <name evidence="5" type="ORF">HF203_06405</name>
</gene>
<name>A0ABX1I723_9GAMM</name>
<dbReference type="NCBIfam" id="NF002017">
    <property type="entry name" value="PRK00823.1-2"/>
    <property type="match status" value="1"/>
</dbReference>
<keyword evidence="4 5" id="KW-0456">Lyase</keyword>
<keyword evidence="6" id="KW-1185">Reference proteome</keyword>
<dbReference type="Pfam" id="PF01329">
    <property type="entry name" value="Pterin_4a"/>
    <property type="match status" value="1"/>
</dbReference>
<comment type="caution">
    <text evidence="5">The sequence shown here is derived from an EMBL/GenBank/DDBJ whole genome shotgun (WGS) entry which is preliminary data.</text>
</comment>
<comment type="similarity">
    <text evidence="2">Belongs to the pterin-4-alpha-carbinolamine dehydratase family.</text>
</comment>
<dbReference type="CDD" id="cd00488">
    <property type="entry name" value="PCD_DCoH"/>
    <property type="match status" value="1"/>
</dbReference>